<evidence type="ECO:0000256" key="5">
    <source>
        <dbReference type="SAM" id="Phobius"/>
    </source>
</evidence>
<dbReference type="PANTHER" id="PTHR30570">
    <property type="entry name" value="PERIPLASMIC PHOSPHATE BINDING COMPONENT OF PHOSPHATE ABC TRANSPORTER"/>
    <property type="match status" value="1"/>
</dbReference>
<dbReference type="Proteomes" id="UP000194841">
    <property type="component" value="Unassembled WGS sequence"/>
</dbReference>
<dbReference type="InterPro" id="IPR050811">
    <property type="entry name" value="Phosphate_ABC_transporter"/>
</dbReference>
<dbReference type="Gene3D" id="3.40.190.10">
    <property type="entry name" value="Periplasmic binding protein-like II"/>
    <property type="match status" value="2"/>
</dbReference>
<keyword evidence="2" id="KW-0732">Signal</keyword>
<keyword evidence="5" id="KW-0812">Transmembrane</keyword>
<keyword evidence="8" id="KW-1185">Reference proteome</keyword>
<dbReference type="OrthoDB" id="9790048at2"/>
<comment type="caution">
    <text evidence="7">The sequence shown here is derived from an EMBL/GenBank/DDBJ whole genome shotgun (WGS) entry which is preliminary data.</text>
</comment>
<dbReference type="EMBL" id="MWPV01000002">
    <property type="protein sequence ID" value="OUL58043.1"/>
    <property type="molecule type" value="Genomic_DNA"/>
</dbReference>
<dbReference type="PROSITE" id="PS51123">
    <property type="entry name" value="OMPA_2"/>
    <property type="match status" value="1"/>
</dbReference>
<evidence type="ECO:0000313" key="7">
    <source>
        <dbReference type="EMBL" id="OUL58043.1"/>
    </source>
</evidence>
<dbReference type="InterPro" id="IPR006665">
    <property type="entry name" value="OmpA-like"/>
</dbReference>
<keyword evidence="5" id="KW-1133">Transmembrane helix</keyword>
<sequence>MDNQNNAHVSEHEVELLSLFKSLQQLSHNQFEITISSEKMLVDDEYRNLVFTELYELNHPEFTVIIDRCRALYNQINAEAVMHSSAQEVMAKQSSVDNKSILMMASGVILLLLMMVFYFFFSEPSTSTENMVPTTSPTLQPVATTSAQTAPASQLSLPVVAVPSAQAKTAFTLHGSNTIGEKLAPALIEAYLTTLGAKNLVWKQGDNAVERAVEYTLNGEALKINLQAHGSTTAFKGLAGGMADIGMASRRVKSTEVESMKVTLGDLSKVGNEHIIGLDGLAVIVNQNNPISKLSTDTLAKIFSGSITNWSQIGGPDLAINLFARDLKSGTWDTFKNLVLKKFNLSLADTATRLESSTELSTLVSQDEGAIGFIGLNYIQYNKALAISEGAGTSAIFPTRFTIGTEDYALARRLYLYTPTAASNQVKEFAQFAISTQGQAIVEQTGLISQNIKVESVYPMEEAPAAYNRYADLGKRLSLNFRFNYGDQDLDNKGKRDLERLIEFMEQNQGRRLVLMGYSDSIGAKIKNTQLSLNRAKAVEKELQARGIPVMAVEGLGEALPVANNDNEQGRERNRRVEVWLL</sequence>
<dbReference type="InterPro" id="IPR006664">
    <property type="entry name" value="OMP_bac"/>
</dbReference>
<accession>A0A244CQZ4</accession>
<name>A0A244CQZ4_PSEDV</name>
<evidence type="ECO:0000256" key="4">
    <source>
        <dbReference type="PROSITE-ProRule" id="PRU00473"/>
    </source>
</evidence>
<dbReference type="PRINTS" id="PR01021">
    <property type="entry name" value="OMPADOMAIN"/>
</dbReference>
<proteinExistence type="predicted"/>
<protein>
    <submittedName>
        <fullName evidence="7">Cell envelope biogenesis protein OmpA</fullName>
    </submittedName>
</protein>
<dbReference type="InterPro" id="IPR036737">
    <property type="entry name" value="OmpA-like_sf"/>
</dbReference>
<dbReference type="SUPFAM" id="SSF103088">
    <property type="entry name" value="OmpA-like"/>
    <property type="match status" value="1"/>
</dbReference>
<dbReference type="GO" id="GO:0016020">
    <property type="term" value="C:membrane"/>
    <property type="evidence" value="ECO:0007669"/>
    <property type="project" value="UniProtKB-SubCell"/>
</dbReference>
<evidence type="ECO:0000259" key="6">
    <source>
        <dbReference type="PROSITE" id="PS51123"/>
    </source>
</evidence>
<dbReference type="Pfam" id="PF12849">
    <property type="entry name" value="PBP_like_2"/>
    <property type="match status" value="1"/>
</dbReference>
<evidence type="ECO:0000313" key="8">
    <source>
        <dbReference type="Proteomes" id="UP000194841"/>
    </source>
</evidence>
<dbReference type="PANTHER" id="PTHR30570:SF1">
    <property type="entry name" value="PHOSPHATE-BINDING PROTEIN PSTS"/>
    <property type="match status" value="1"/>
</dbReference>
<dbReference type="Pfam" id="PF00691">
    <property type="entry name" value="OmpA"/>
    <property type="match status" value="1"/>
</dbReference>
<dbReference type="CDD" id="cd13566">
    <property type="entry name" value="PBP2_phosphate"/>
    <property type="match status" value="1"/>
</dbReference>
<keyword evidence="3 4" id="KW-0472">Membrane</keyword>
<reference evidence="7 8" key="1">
    <citation type="submission" date="2017-02" db="EMBL/GenBank/DDBJ databases">
        <title>Pseudoalteromonas ulvae TC14 Genome.</title>
        <authorList>
            <person name="Molmeret M."/>
        </authorList>
    </citation>
    <scope>NUCLEOTIDE SEQUENCE [LARGE SCALE GENOMIC DNA]</scope>
    <source>
        <strain evidence="7">TC14</strain>
    </source>
</reference>
<dbReference type="RefSeq" id="WP_086743349.1">
    <property type="nucleotide sequence ID" value="NZ_MWPV01000002.1"/>
</dbReference>
<feature type="domain" description="OmpA-like" evidence="6">
    <location>
        <begin position="470"/>
        <end position="582"/>
    </location>
</feature>
<dbReference type="CDD" id="cd07185">
    <property type="entry name" value="OmpA_C-like"/>
    <property type="match status" value="1"/>
</dbReference>
<dbReference type="Gene3D" id="3.30.1330.60">
    <property type="entry name" value="OmpA-like domain"/>
    <property type="match status" value="1"/>
</dbReference>
<dbReference type="InterPro" id="IPR024370">
    <property type="entry name" value="PBP_domain"/>
</dbReference>
<evidence type="ECO:0000256" key="1">
    <source>
        <dbReference type="ARBA" id="ARBA00004370"/>
    </source>
</evidence>
<comment type="subcellular location">
    <subcellularLocation>
        <location evidence="1">Membrane</location>
    </subcellularLocation>
</comment>
<gene>
    <name evidence="7" type="ORF">B1199_06720</name>
</gene>
<evidence type="ECO:0000256" key="2">
    <source>
        <dbReference type="ARBA" id="ARBA00022729"/>
    </source>
</evidence>
<feature type="transmembrane region" description="Helical" evidence="5">
    <location>
        <begin position="100"/>
        <end position="121"/>
    </location>
</feature>
<organism evidence="7 8">
    <name type="scientific">Pseudoalteromonas ulvae</name>
    <dbReference type="NCBI Taxonomy" id="107327"/>
    <lineage>
        <taxon>Bacteria</taxon>
        <taxon>Pseudomonadati</taxon>
        <taxon>Pseudomonadota</taxon>
        <taxon>Gammaproteobacteria</taxon>
        <taxon>Alteromonadales</taxon>
        <taxon>Pseudoalteromonadaceae</taxon>
        <taxon>Pseudoalteromonas</taxon>
    </lineage>
</organism>
<dbReference type="SUPFAM" id="SSF53850">
    <property type="entry name" value="Periplasmic binding protein-like II"/>
    <property type="match status" value="1"/>
</dbReference>
<evidence type="ECO:0000256" key="3">
    <source>
        <dbReference type="ARBA" id="ARBA00023136"/>
    </source>
</evidence>
<dbReference type="AlphaFoldDB" id="A0A244CQZ4"/>